<reference evidence="4 5" key="1">
    <citation type="submission" date="2014-04" db="EMBL/GenBank/DDBJ databases">
        <authorList>
            <consortium name="DOE Joint Genome Institute"/>
            <person name="Kuo A."/>
            <person name="Martino E."/>
            <person name="Perotto S."/>
            <person name="Kohler A."/>
            <person name="Nagy L.G."/>
            <person name="Floudas D."/>
            <person name="Copeland A."/>
            <person name="Barry K.W."/>
            <person name="Cichocki N."/>
            <person name="Veneault-Fourrey C."/>
            <person name="LaButti K."/>
            <person name="Lindquist E.A."/>
            <person name="Lipzen A."/>
            <person name="Lundell T."/>
            <person name="Morin E."/>
            <person name="Murat C."/>
            <person name="Sun H."/>
            <person name="Tunlid A."/>
            <person name="Henrissat B."/>
            <person name="Grigoriev I.V."/>
            <person name="Hibbett D.S."/>
            <person name="Martin F."/>
            <person name="Nordberg H.P."/>
            <person name="Cantor M.N."/>
            <person name="Hua S.X."/>
        </authorList>
    </citation>
    <scope>NUCLEOTIDE SEQUENCE [LARGE SCALE GENOMIC DNA]</scope>
    <source>
        <strain evidence="4 5">Zn</strain>
    </source>
</reference>
<name>A0A0C3HDM1_OIDMZ</name>
<dbReference type="HOGENOM" id="CLU_096760_0_0_1"/>
<keyword evidence="2" id="KW-0012">Acyltransferase</keyword>
<dbReference type="InterPro" id="IPR016181">
    <property type="entry name" value="Acyl_CoA_acyltransferase"/>
</dbReference>
<evidence type="ECO:0000256" key="2">
    <source>
        <dbReference type="ARBA" id="ARBA00023315"/>
    </source>
</evidence>
<evidence type="ECO:0000313" key="5">
    <source>
        <dbReference type="Proteomes" id="UP000054321"/>
    </source>
</evidence>
<keyword evidence="5" id="KW-1185">Reference proteome</keyword>
<protein>
    <recommendedName>
        <fullName evidence="3">N-acetyltransferase domain-containing protein</fullName>
    </recommendedName>
</protein>
<dbReference type="InParanoid" id="A0A0C3HDM1"/>
<dbReference type="OrthoDB" id="2744543at2759"/>
<dbReference type="SUPFAM" id="SSF55729">
    <property type="entry name" value="Acyl-CoA N-acyltransferases (Nat)"/>
    <property type="match status" value="1"/>
</dbReference>
<dbReference type="Gene3D" id="3.40.630.30">
    <property type="match status" value="1"/>
</dbReference>
<dbReference type="PANTHER" id="PTHR43800:SF1">
    <property type="entry name" value="PEPTIDYL-LYSINE N-ACETYLTRANSFERASE YJAB"/>
    <property type="match status" value="1"/>
</dbReference>
<dbReference type="Pfam" id="PF00583">
    <property type="entry name" value="Acetyltransf_1"/>
    <property type="match status" value="1"/>
</dbReference>
<dbReference type="CDD" id="cd04301">
    <property type="entry name" value="NAT_SF"/>
    <property type="match status" value="1"/>
</dbReference>
<gene>
    <name evidence="4" type="ORF">OIDMADRAFT_124896</name>
</gene>
<evidence type="ECO:0000259" key="3">
    <source>
        <dbReference type="PROSITE" id="PS51186"/>
    </source>
</evidence>
<accession>A0A0C3HDM1</accession>
<dbReference type="PROSITE" id="PS51186">
    <property type="entry name" value="GNAT"/>
    <property type="match status" value="1"/>
</dbReference>
<dbReference type="EMBL" id="KN832877">
    <property type="protein sequence ID" value="KIN00422.1"/>
    <property type="molecule type" value="Genomic_DNA"/>
</dbReference>
<reference evidence="5" key="2">
    <citation type="submission" date="2015-01" db="EMBL/GenBank/DDBJ databases">
        <title>Evolutionary Origins and Diversification of the Mycorrhizal Mutualists.</title>
        <authorList>
            <consortium name="DOE Joint Genome Institute"/>
            <consortium name="Mycorrhizal Genomics Consortium"/>
            <person name="Kohler A."/>
            <person name="Kuo A."/>
            <person name="Nagy L.G."/>
            <person name="Floudas D."/>
            <person name="Copeland A."/>
            <person name="Barry K.W."/>
            <person name="Cichocki N."/>
            <person name="Veneault-Fourrey C."/>
            <person name="LaButti K."/>
            <person name="Lindquist E.A."/>
            <person name="Lipzen A."/>
            <person name="Lundell T."/>
            <person name="Morin E."/>
            <person name="Murat C."/>
            <person name="Riley R."/>
            <person name="Ohm R."/>
            <person name="Sun H."/>
            <person name="Tunlid A."/>
            <person name="Henrissat B."/>
            <person name="Grigoriev I.V."/>
            <person name="Hibbett D.S."/>
            <person name="Martin F."/>
        </authorList>
    </citation>
    <scope>NUCLEOTIDE SEQUENCE [LARGE SCALE GENOMIC DNA]</scope>
    <source>
        <strain evidence="5">Zn</strain>
    </source>
</reference>
<dbReference type="AlphaFoldDB" id="A0A0C3HDM1"/>
<sequence>MAAAAAPRSQAQPATDFTIRKARNEDIPLLGPVERSAAEIFRSVNLDFLSDGLTMDESLLSKMTNSNHLWVAVNKSDQPIGFAGGEDIDGNFHVAEVSVTQHAQGKGVGKSLMTELIRQAKEEGYTTITLTTYRDLPWNGPWYNKLGFLEVKVDEMGREYSKMLDSEAHHGHDMNLRCIMRKIL</sequence>
<proteinExistence type="predicted"/>
<dbReference type="STRING" id="913774.A0A0C3HDM1"/>
<evidence type="ECO:0000313" key="4">
    <source>
        <dbReference type="EMBL" id="KIN00422.1"/>
    </source>
</evidence>
<dbReference type="Proteomes" id="UP000054321">
    <property type="component" value="Unassembled WGS sequence"/>
</dbReference>
<keyword evidence="1" id="KW-0808">Transferase</keyword>
<dbReference type="GO" id="GO:0016747">
    <property type="term" value="F:acyltransferase activity, transferring groups other than amino-acyl groups"/>
    <property type="evidence" value="ECO:0007669"/>
    <property type="project" value="InterPro"/>
</dbReference>
<feature type="domain" description="N-acetyltransferase" evidence="3">
    <location>
        <begin position="17"/>
        <end position="165"/>
    </location>
</feature>
<evidence type="ECO:0000256" key="1">
    <source>
        <dbReference type="ARBA" id="ARBA00022679"/>
    </source>
</evidence>
<dbReference type="PANTHER" id="PTHR43800">
    <property type="entry name" value="PEPTIDYL-LYSINE N-ACETYLTRANSFERASE YJAB"/>
    <property type="match status" value="1"/>
</dbReference>
<organism evidence="4 5">
    <name type="scientific">Oidiodendron maius (strain Zn)</name>
    <dbReference type="NCBI Taxonomy" id="913774"/>
    <lineage>
        <taxon>Eukaryota</taxon>
        <taxon>Fungi</taxon>
        <taxon>Dikarya</taxon>
        <taxon>Ascomycota</taxon>
        <taxon>Pezizomycotina</taxon>
        <taxon>Leotiomycetes</taxon>
        <taxon>Leotiomycetes incertae sedis</taxon>
        <taxon>Myxotrichaceae</taxon>
        <taxon>Oidiodendron</taxon>
    </lineage>
</organism>
<dbReference type="InterPro" id="IPR000182">
    <property type="entry name" value="GNAT_dom"/>
</dbReference>